<dbReference type="RefSeq" id="WP_310471797.1">
    <property type="nucleotide sequence ID" value="NZ_CP136522.1"/>
</dbReference>
<reference evidence="2 3" key="1">
    <citation type="submission" date="2023-10" db="EMBL/GenBank/DDBJ databases">
        <title>Complete genome sequence of Shewanella sp. DAU334.</title>
        <authorList>
            <person name="Lee Y.-S."/>
            <person name="Jeong H.-R."/>
            <person name="Hwang E.-J."/>
            <person name="Choi Y.-L."/>
            <person name="Kim G.-D."/>
        </authorList>
    </citation>
    <scope>NUCLEOTIDE SEQUENCE [LARGE SCALE GENOMIC DNA]</scope>
    <source>
        <strain evidence="2 3">DAU334</strain>
    </source>
</reference>
<evidence type="ECO:0000313" key="3">
    <source>
        <dbReference type="Proteomes" id="UP001529491"/>
    </source>
</evidence>
<dbReference type="PROSITE" id="PS51257">
    <property type="entry name" value="PROKAR_LIPOPROTEIN"/>
    <property type="match status" value="1"/>
</dbReference>
<keyword evidence="2" id="KW-0449">Lipoprotein</keyword>
<dbReference type="InterPro" id="IPR039366">
    <property type="entry name" value="Pilotin"/>
</dbReference>
<dbReference type="InterPro" id="IPR053196">
    <property type="entry name" value="Lipoprotein_YbaY-like"/>
</dbReference>
<protein>
    <submittedName>
        <fullName evidence="2">YbaY family lipoprotein</fullName>
    </submittedName>
</protein>
<feature type="chain" id="PRO_5047352847" evidence="1">
    <location>
        <begin position="24"/>
        <end position="131"/>
    </location>
</feature>
<evidence type="ECO:0000313" key="2">
    <source>
        <dbReference type="EMBL" id="WOT04167.1"/>
    </source>
</evidence>
<accession>A0ABZ0JWC5</accession>
<feature type="signal peptide" evidence="1">
    <location>
        <begin position="1"/>
        <end position="23"/>
    </location>
</feature>
<dbReference type="EMBL" id="CP136522">
    <property type="protein sequence ID" value="WOT04167.1"/>
    <property type="molecule type" value="Genomic_DNA"/>
</dbReference>
<dbReference type="Pfam" id="PF09619">
    <property type="entry name" value="YscW"/>
    <property type="match status" value="1"/>
</dbReference>
<proteinExistence type="predicted"/>
<evidence type="ECO:0000256" key="1">
    <source>
        <dbReference type="SAM" id="SignalP"/>
    </source>
</evidence>
<keyword evidence="3" id="KW-1185">Reference proteome</keyword>
<dbReference type="PANTHER" id="PTHR38013:SF1">
    <property type="entry name" value="GLYCOPROTEIN_POLYSACCHARIDE METABOLISM"/>
    <property type="match status" value="1"/>
</dbReference>
<sequence>MISVLKKWTVLLCLLTLSACVTVKEPEAIVVNGAAGYLEKIALPLEGCSITIAIIDLDKRGVIVAQKSFNIVRAPIPFKFMLPANTIDDSINYGVAAMIQYQGKVIFQTYDRYPVINNNKFTTEVIMKPVS</sequence>
<dbReference type="PANTHER" id="PTHR38013">
    <property type="entry name" value="GLYCOPROTEIN/POLYSACCHARIDE METABOLISM"/>
    <property type="match status" value="1"/>
</dbReference>
<gene>
    <name evidence="2" type="ORF">RGE70_12595</name>
</gene>
<organism evidence="2 3">
    <name type="scientific">Shewanella youngdeokensis</name>
    <dbReference type="NCBI Taxonomy" id="2999068"/>
    <lineage>
        <taxon>Bacteria</taxon>
        <taxon>Pseudomonadati</taxon>
        <taxon>Pseudomonadota</taxon>
        <taxon>Gammaproteobacteria</taxon>
        <taxon>Alteromonadales</taxon>
        <taxon>Shewanellaceae</taxon>
        <taxon>Shewanella</taxon>
    </lineage>
</organism>
<name>A0ABZ0JWC5_9GAMM</name>
<dbReference type="Proteomes" id="UP001529491">
    <property type="component" value="Chromosome"/>
</dbReference>
<keyword evidence="1" id="KW-0732">Signal</keyword>